<accession>A0A2C9V8K3</accession>
<proteinExistence type="predicted"/>
<sequence length="83" mass="9609">MEMENDGEEGEGHGSNWYTCWWLRCYDRENGLGRTVGVDFGKNRELPIMEMGAADMFWRVTWATFQADTEEGKRIGRNEGRLG</sequence>
<gene>
    <name evidence="1" type="ORF">MANES_09G073300</name>
</gene>
<dbReference type="EMBL" id="CM004395">
    <property type="protein sequence ID" value="OAY41089.1"/>
    <property type="molecule type" value="Genomic_DNA"/>
</dbReference>
<organism evidence="1">
    <name type="scientific">Manihot esculenta</name>
    <name type="common">Cassava</name>
    <name type="synonym">Jatropha manihot</name>
    <dbReference type="NCBI Taxonomy" id="3983"/>
    <lineage>
        <taxon>Eukaryota</taxon>
        <taxon>Viridiplantae</taxon>
        <taxon>Streptophyta</taxon>
        <taxon>Embryophyta</taxon>
        <taxon>Tracheophyta</taxon>
        <taxon>Spermatophyta</taxon>
        <taxon>Magnoliopsida</taxon>
        <taxon>eudicotyledons</taxon>
        <taxon>Gunneridae</taxon>
        <taxon>Pentapetalae</taxon>
        <taxon>rosids</taxon>
        <taxon>fabids</taxon>
        <taxon>Malpighiales</taxon>
        <taxon>Euphorbiaceae</taxon>
        <taxon>Crotonoideae</taxon>
        <taxon>Manihoteae</taxon>
        <taxon>Manihot</taxon>
    </lineage>
</organism>
<dbReference type="AlphaFoldDB" id="A0A2C9V8K3"/>
<name>A0A2C9V8K3_MANES</name>
<evidence type="ECO:0000313" key="1">
    <source>
        <dbReference type="EMBL" id="OAY41089.1"/>
    </source>
</evidence>
<protein>
    <submittedName>
        <fullName evidence="1">Uncharacterized protein</fullName>
    </submittedName>
</protein>
<reference evidence="1" key="1">
    <citation type="submission" date="2016-02" db="EMBL/GenBank/DDBJ databases">
        <title>WGS assembly of Manihot esculenta.</title>
        <authorList>
            <person name="Bredeson J.V."/>
            <person name="Prochnik S.E."/>
            <person name="Lyons J.B."/>
            <person name="Schmutz J."/>
            <person name="Grimwood J."/>
            <person name="Vrebalov J."/>
            <person name="Bart R.S."/>
            <person name="Amuge T."/>
            <person name="Ferguson M.E."/>
            <person name="Green R."/>
            <person name="Putnam N."/>
            <person name="Stites J."/>
            <person name="Rounsley S."/>
            <person name="Rokhsar D.S."/>
        </authorList>
    </citation>
    <scope>NUCLEOTIDE SEQUENCE [LARGE SCALE GENOMIC DNA]</scope>
    <source>
        <tissue evidence="1">Leaf</tissue>
    </source>
</reference>